<evidence type="ECO:0000313" key="1">
    <source>
        <dbReference type="EMBL" id="CAB1129372.1"/>
    </source>
</evidence>
<protein>
    <recommendedName>
        <fullName evidence="3">RNase VapC</fullName>
    </recommendedName>
</protein>
<evidence type="ECO:0000313" key="2">
    <source>
        <dbReference type="Proteomes" id="UP000503399"/>
    </source>
</evidence>
<gene>
    <name evidence="1" type="ORF">R50_1875</name>
</gene>
<dbReference type="AlphaFoldDB" id="A0A6F8ZI93"/>
<dbReference type="EMBL" id="LR778114">
    <property type="protein sequence ID" value="CAB1129372.1"/>
    <property type="molecule type" value="Genomic_DNA"/>
</dbReference>
<keyword evidence="2" id="KW-1185">Reference proteome</keyword>
<dbReference type="KEGG" id="hfv:R50_1875"/>
<dbReference type="SUPFAM" id="SSF88723">
    <property type="entry name" value="PIN domain-like"/>
    <property type="match status" value="1"/>
</dbReference>
<dbReference type="InterPro" id="IPR029060">
    <property type="entry name" value="PIN-like_dom_sf"/>
</dbReference>
<reference evidence="1 2" key="1">
    <citation type="submission" date="2020-02" db="EMBL/GenBank/DDBJ databases">
        <authorList>
            <person name="Hogendoorn C."/>
        </authorList>
    </citation>
    <scope>NUCLEOTIDE SEQUENCE [LARGE SCALE GENOMIC DNA]</scope>
    <source>
        <strain evidence="1">R501</strain>
    </source>
</reference>
<name>A0A6F8ZI93_9FIRM</name>
<sequence>MNRTRWLVLDPGLLAALLEPDHPRHGELEELAADGRFRLAASAWSWAELMEASPARDWPRLLRESRVLTRAVDVAVLDEAAGLMRTYARPLREAVLVATALRLEAEAVVTGDPGLRAGWPQPPVGLRLADPVDFLGPRQVRFL</sequence>
<proteinExistence type="predicted"/>
<evidence type="ECO:0008006" key="3">
    <source>
        <dbReference type="Google" id="ProtNLM"/>
    </source>
</evidence>
<dbReference type="Proteomes" id="UP000503399">
    <property type="component" value="Chromosome"/>
</dbReference>
<accession>A0A6F8ZI93</accession>
<organism evidence="1 2">
    <name type="scientific">Candidatus Hydrogenisulfobacillus filiaventi</name>
    <dbReference type="NCBI Taxonomy" id="2707344"/>
    <lineage>
        <taxon>Bacteria</taxon>
        <taxon>Bacillati</taxon>
        <taxon>Bacillota</taxon>
        <taxon>Clostridia</taxon>
        <taxon>Eubacteriales</taxon>
        <taxon>Clostridiales Family XVII. Incertae Sedis</taxon>
        <taxon>Candidatus Hydrogenisulfobacillus</taxon>
    </lineage>
</organism>